<evidence type="ECO:0000256" key="1">
    <source>
        <dbReference type="SAM" id="MobiDB-lite"/>
    </source>
</evidence>
<dbReference type="AlphaFoldDB" id="A0AA90H4M8"/>
<feature type="region of interest" description="Disordered" evidence="1">
    <location>
        <begin position="1"/>
        <end position="36"/>
    </location>
</feature>
<evidence type="ECO:0000313" key="2">
    <source>
        <dbReference type="EMBL" id="MDI5970720.1"/>
    </source>
</evidence>
<name>A0AA90H4M8_9ACTN</name>
<protein>
    <submittedName>
        <fullName evidence="2">Uncharacterized protein</fullName>
    </submittedName>
</protein>
<comment type="caution">
    <text evidence="2">The sequence shown here is derived from an EMBL/GenBank/DDBJ whole genome shotgun (WGS) entry which is preliminary data.</text>
</comment>
<organism evidence="2">
    <name type="scientific">Streptantibioticus silvisoli</name>
    <dbReference type="NCBI Taxonomy" id="2705255"/>
    <lineage>
        <taxon>Bacteria</taxon>
        <taxon>Bacillati</taxon>
        <taxon>Actinomycetota</taxon>
        <taxon>Actinomycetes</taxon>
        <taxon>Kitasatosporales</taxon>
        <taxon>Streptomycetaceae</taxon>
        <taxon>Streptantibioticus</taxon>
    </lineage>
</organism>
<dbReference type="RefSeq" id="WP_271312600.1">
    <property type="nucleotide sequence ID" value="NZ_JABXJJ020000017.1"/>
</dbReference>
<accession>A0AA90H4M8</accession>
<feature type="compositionally biased region" description="Basic and acidic residues" evidence="1">
    <location>
        <begin position="19"/>
        <end position="36"/>
    </location>
</feature>
<gene>
    <name evidence="2" type="ORF">POF50_015465</name>
</gene>
<reference evidence="2" key="1">
    <citation type="submission" date="2023-05" db="EMBL/GenBank/DDBJ databases">
        <title>Streptantibioticus silvisoli sp. nov., acidotolerant actinomycetes 1 from pine litter.</title>
        <authorList>
            <person name="Swiecimska M."/>
            <person name="Golinska P."/>
            <person name="Sangal V."/>
            <person name="Wachnowicz B."/>
            <person name="Goodfellow M."/>
        </authorList>
    </citation>
    <scope>NUCLEOTIDE SEQUENCE</scope>
    <source>
        <strain evidence="2">SL13</strain>
    </source>
</reference>
<proteinExistence type="predicted"/>
<sequence length="60" mass="6855">MTKRTRPANPVSGSCPRTRSADRARDPPREPGRLTERIDVLTRNRDAVAAYLDELRQRAH</sequence>
<dbReference type="EMBL" id="JABXJJ020000017">
    <property type="protein sequence ID" value="MDI5970720.1"/>
    <property type="molecule type" value="Genomic_DNA"/>
</dbReference>